<dbReference type="GO" id="GO:0070814">
    <property type="term" value="P:hydrogen sulfide biosynthetic process"/>
    <property type="evidence" value="ECO:0007669"/>
    <property type="project" value="UniProtKB-UniRule"/>
</dbReference>
<dbReference type="InterPro" id="IPR059117">
    <property type="entry name" value="APS_kinase_dom"/>
</dbReference>
<feature type="binding site" evidence="13">
    <location>
        <begin position="38"/>
        <end position="45"/>
    </location>
    <ligand>
        <name>ATP</name>
        <dbReference type="ChEBI" id="CHEBI:30616"/>
    </ligand>
</feature>
<evidence type="ECO:0000259" key="15">
    <source>
        <dbReference type="Pfam" id="PF01583"/>
    </source>
</evidence>
<evidence type="ECO:0000256" key="11">
    <source>
        <dbReference type="ARBA" id="ARBA00031393"/>
    </source>
</evidence>
<organism evidence="16 17">
    <name type="scientific">Desulfoluna spongiiphila</name>
    <dbReference type="NCBI Taxonomy" id="419481"/>
    <lineage>
        <taxon>Bacteria</taxon>
        <taxon>Pseudomonadati</taxon>
        <taxon>Thermodesulfobacteriota</taxon>
        <taxon>Desulfobacteria</taxon>
        <taxon>Desulfobacterales</taxon>
        <taxon>Desulfolunaceae</taxon>
        <taxon>Desulfoluna</taxon>
    </lineage>
</organism>
<evidence type="ECO:0000256" key="12">
    <source>
        <dbReference type="ARBA" id="ARBA00031464"/>
    </source>
</evidence>
<evidence type="ECO:0000256" key="1">
    <source>
        <dbReference type="ARBA" id="ARBA00001823"/>
    </source>
</evidence>
<dbReference type="OrthoDB" id="9804504at2"/>
<dbReference type="EMBL" id="FMUX01000019">
    <property type="protein sequence ID" value="SCY73574.1"/>
    <property type="molecule type" value="Genomic_DNA"/>
</dbReference>
<evidence type="ECO:0000256" key="10">
    <source>
        <dbReference type="ARBA" id="ARBA00029724"/>
    </source>
</evidence>
<gene>
    <name evidence="13" type="primary">cysC</name>
    <name evidence="16" type="ORF">SAMN05216233_1191</name>
</gene>
<dbReference type="InterPro" id="IPR002891">
    <property type="entry name" value="APS"/>
</dbReference>
<evidence type="ECO:0000256" key="3">
    <source>
        <dbReference type="ARBA" id="ARBA00004806"/>
    </source>
</evidence>
<keyword evidence="13" id="KW-0597">Phosphoprotein</keyword>
<dbReference type="GO" id="GO:0005524">
    <property type="term" value="F:ATP binding"/>
    <property type="evidence" value="ECO:0007669"/>
    <property type="project" value="UniProtKB-UniRule"/>
</dbReference>
<dbReference type="STRING" id="419481.SAMN05216233_1191"/>
<dbReference type="EC" id="2.7.1.25" evidence="5 13"/>
<dbReference type="Pfam" id="PF01583">
    <property type="entry name" value="APS_kinase"/>
    <property type="match status" value="1"/>
</dbReference>
<keyword evidence="8 13" id="KW-0418">Kinase</keyword>
<evidence type="ECO:0000256" key="6">
    <source>
        <dbReference type="ARBA" id="ARBA00022679"/>
    </source>
</evidence>
<evidence type="ECO:0000256" key="9">
    <source>
        <dbReference type="ARBA" id="ARBA00022840"/>
    </source>
</evidence>
<evidence type="ECO:0000256" key="14">
    <source>
        <dbReference type="RuleBase" id="RU004347"/>
    </source>
</evidence>
<keyword evidence="9 13" id="KW-0067">ATP-binding</keyword>
<dbReference type="CDD" id="cd02027">
    <property type="entry name" value="APSK"/>
    <property type="match status" value="1"/>
</dbReference>
<evidence type="ECO:0000256" key="4">
    <source>
        <dbReference type="ARBA" id="ARBA00007008"/>
    </source>
</evidence>
<evidence type="ECO:0000313" key="17">
    <source>
        <dbReference type="Proteomes" id="UP000198870"/>
    </source>
</evidence>
<proteinExistence type="inferred from homology"/>
<sequence length="206" mass="22957">MEAALNKSTNVTWHHSNVRRADREKLHGHKGAVVWFTGLSASGKSTISHYVEQILHDLGCSTYVFDGDNVRHGLCGDLGFDEVSRSENIRRIGEMVNLFVDAGVIAITAFISPNKKDREKVRNIVGKENFIEVFVDCPIEVCIERDPKGIYAKALTGEIDNFTGVSAEYEPPEMPGIVLKTAKSDYFLDAERVVALIKEKRLIFSS</sequence>
<accession>A0A1G5IC64</accession>
<dbReference type="GO" id="GO:0000103">
    <property type="term" value="P:sulfate assimilation"/>
    <property type="evidence" value="ECO:0007669"/>
    <property type="project" value="UniProtKB-UniRule"/>
</dbReference>
<evidence type="ECO:0000256" key="5">
    <source>
        <dbReference type="ARBA" id="ARBA00012121"/>
    </source>
</evidence>
<feature type="domain" description="APS kinase" evidence="15">
    <location>
        <begin position="30"/>
        <end position="179"/>
    </location>
</feature>
<evidence type="ECO:0000313" key="16">
    <source>
        <dbReference type="EMBL" id="SCY73574.1"/>
    </source>
</evidence>
<feature type="active site" description="Phosphoserine intermediate" evidence="13">
    <location>
        <position position="112"/>
    </location>
</feature>
<evidence type="ECO:0000256" key="13">
    <source>
        <dbReference type="HAMAP-Rule" id="MF_00065"/>
    </source>
</evidence>
<dbReference type="GO" id="GO:0004020">
    <property type="term" value="F:adenylylsulfate kinase activity"/>
    <property type="evidence" value="ECO:0007669"/>
    <property type="project" value="UniProtKB-UniRule"/>
</dbReference>
<dbReference type="PANTHER" id="PTHR11055:SF1">
    <property type="entry name" value="PAPS SYNTHETASE, ISOFORM D"/>
    <property type="match status" value="1"/>
</dbReference>
<evidence type="ECO:0000256" key="7">
    <source>
        <dbReference type="ARBA" id="ARBA00022741"/>
    </source>
</evidence>
<evidence type="ECO:0000256" key="8">
    <source>
        <dbReference type="ARBA" id="ARBA00022777"/>
    </source>
</evidence>
<reference evidence="16 17" key="1">
    <citation type="submission" date="2016-10" db="EMBL/GenBank/DDBJ databases">
        <authorList>
            <person name="de Groot N.N."/>
        </authorList>
    </citation>
    <scope>NUCLEOTIDE SEQUENCE [LARGE SCALE GENOMIC DNA]</scope>
    <source>
        <strain evidence="16 17">AA1</strain>
    </source>
</reference>
<keyword evidence="7 13" id="KW-0547">Nucleotide-binding</keyword>
<dbReference type="AlphaFoldDB" id="A0A1G5IC64"/>
<protein>
    <recommendedName>
        <fullName evidence="5 13">Adenylyl-sulfate kinase</fullName>
        <ecNumber evidence="5 13">2.7.1.25</ecNumber>
    </recommendedName>
    <alternativeName>
        <fullName evidence="11 13">APS kinase</fullName>
    </alternativeName>
    <alternativeName>
        <fullName evidence="12 13">ATP adenosine-5'-phosphosulfate 3'-phosphotransferase</fullName>
    </alternativeName>
    <alternativeName>
        <fullName evidence="10 13">Adenosine-5'-phosphosulfate kinase</fullName>
    </alternativeName>
</protein>
<comment type="catalytic activity">
    <reaction evidence="1 13 14">
        <text>adenosine 5'-phosphosulfate + ATP = 3'-phosphoadenylyl sulfate + ADP + H(+)</text>
        <dbReference type="Rhea" id="RHEA:24152"/>
        <dbReference type="ChEBI" id="CHEBI:15378"/>
        <dbReference type="ChEBI" id="CHEBI:30616"/>
        <dbReference type="ChEBI" id="CHEBI:58243"/>
        <dbReference type="ChEBI" id="CHEBI:58339"/>
        <dbReference type="ChEBI" id="CHEBI:456216"/>
        <dbReference type="EC" id="2.7.1.25"/>
    </reaction>
</comment>
<name>A0A1G5IC64_9BACT</name>
<comment type="pathway">
    <text evidence="3 13 14">Sulfur metabolism; hydrogen sulfide biosynthesis; sulfite from sulfate: step 2/3.</text>
</comment>
<comment type="function">
    <text evidence="2 13 14">Catalyzes the synthesis of activated sulfate.</text>
</comment>
<evidence type="ECO:0000256" key="2">
    <source>
        <dbReference type="ARBA" id="ARBA00002632"/>
    </source>
</evidence>
<comment type="similarity">
    <text evidence="4 13 14">Belongs to the APS kinase family.</text>
</comment>
<dbReference type="NCBIfam" id="NF003013">
    <property type="entry name" value="PRK03846.1"/>
    <property type="match status" value="1"/>
</dbReference>
<dbReference type="SUPFAM" id="SSF52540">
    <property type="entry name" value="P-loop containing nucleoside triphosphate hydrolases"/>
    <property type="match status" value="1"/>
</dbReference>
<dbReference type="Proteomes" id="UP000198870">
    <property type="component" value="Unassembled WGS sequence"/>
</dbReference>
<keyword evidence="6 13" id="KW-0808">Transferase</keyword>
<dbReference type="HAMAP" id="MF_00065">
    <property type="entry name" value="Adenylyl_sulf_kinase"/>
    <property type="match status" value="1"/>
</dbReference>
<keyword evidence="17" id="KW-1185">Reference proteome</keyword>
<dbReference type="Gene3D" id="3.40.50.300">
    <property type="entry name" value="P-loop containing nucleotide triphosphate hydrolases"/>
    <property type="match status" value="1"/>
</dbReference>
<dbReference type="UniPathway" id="UPA00140">
    <property type="reaction ID" value="UER00205"/>
</dbReference>
<dbReference type="NCBIfam" id="TIGR00455">
    <property type="entry name" value="apsK"/>
    <property type="match status" value="1"/>
</dbReference>
<dbReference type="PANTHER" id="PTHR11055">
    <property type="entry name" value="BIFUNCTIONAL 3'-PHOSPHOADENOSINE 5'-PHOSPHOSULFATE SYNTHASE"/>
    <property type="match status" value="1"/>
</dbReference>
<dbReference type="RefSeq" id="WP_092213611.1">
    <property type="nucleotide sequence ID" value="NZ_FMUX01000019.1"/>
</dbReference>
<dbReference type="InterPro" id="IPR027417">
    <property type="entry name" value="P-loop_NTPase"/>
</dbReference>